<accession>A0A084AC07</accession>
<dbReference type="EMBL" id="AZSI01000021">
    <property type="protein sequence ID" value="KEY62836.1"/>
    <property type="molecule type" value="Genomic_DNA"/>
</dbReference>
<dbReference type="AlphaFoldDB" id="A0A084AC07"/>
<sequence length="114" mass="13438">MTTTVYFEKDGGIDIELKGARKVLSLRKHIRIEPEKVENVQLISDLKKPKFYKKVAGTNAWYYGGWFRENGENEFWDVRNNNRVLVITTNNFKYKKLYIEVGPDFRLNSFVSGR</sequence>
<proteinExistence type="predicted"/>
<gene>
    <name evidence="1" type="ORF">U725_00974</name>
</gene>
<organism evidence="1 2">
    <name type="scientific">Lactococcus cremoris subsp. cremoris GE214</name>
    <dbReference type="NCBI Taxonomy" id="1415168"/>
    <lineage>
        <taxon>Bacteria</taxon>
        <taxon>Bacillati</taxon>
        <taxon>Bacillota</taxon>
        <taxon>Bacilli</taxon>
        <taxon>Lactobacillales</taxon>
        <taxon>Streptococcaceae</taxon>
        <taxon>Lactococcus</taxon>
        <taxon>Lactococcus cremoris subsp. cremoris</taxon>
    </lineage>
</organism>
<name>A0A084AC07_LACLC</name>
<dbReference type="GeneID" id="61108843"/>
<dbReference type="PATRIC" id="fig|1415168.3.peg.1033"/>
<dbReference type="Proteomes" id="UP000028401">
    <property type="component" value="Unassembled WGS sequence"/>
</dbReference>
<dbReference type="RefSeq" id="WP_011834562.1">
    <property type="nucleotide sequence ID" value="NZ_AZSI01000021.1"/>
</dbReference>
<comment type="caution">
    <text evidence="1">The sequence shown here is derived from an EMBL/GenBank/DDBJ whole genome shotgun (WGS) entry which is preliminary data.</text>
</comment>
<protein>
    <submittedName>
        <fullName evidence="1">Uncharacterized protein</fullName>
    </submittedName>
</protein>
<evidence type="ECO:0000313" key="1">
    <source>
        <dbReference type="EMBL" id="KEY62836.1"/>
    </source>
</evidence>
<reference evidence="1 2" key="1">
    <citation type="submission" date="2014-06" db="EMBL/GenBank/DDBJ databases">
        <title>Draft genome sequence of the putrescine producing strain Lactococcus lactis subsp cremoris GE214.</title>
        <authorList>
            <person name="Ladero V."/>
            <person name="Linares D.M."/>
            <person name="del Rio B."/>
            <person name="Mayo B."/>
            <person name="Martin M.C."/>
            <person name="Fernandez M."/>
            <person name="Alvarez M.A."/>
        </authorList>
    </citation>
    <scope>NUCLEOTIDE SEQUENCE [LARGE SCALE GENOMIC DNA]</scope>
    <source>
        <strain evidence="1 2">GE214</strain>
    </source>
</reference>
<evidence type="ECO:0000313" key="2">
    <source>
        <dbReference type="Proteomes" id="UP000028401"/>
    </source>
</evidence>